<feature type="non-terminal residue" evidence="5">
    <location>
        <position position="86"/>
    </location>
</feature>
<dbReference type="Pfam" id="PF00473">
    <property type="entry name" value="CRF"/>
    <property type="match status" value="1"/>
</dbReference>
<keyword evidence="2" id="KW-0964">Secreted</keyword>
<evidence type="ECO:0000313" key="6">
    <source>
        <dbReference type="Proteomes" id="UP000192247"/>
    </source>
</evidence>
<keyword evidence="3" id="KW-0372">Hormone</keyword>
<dbReference type="OrthoDB" id="6418774at2759"/>
<gene>
    <name evidence="5" type="ORF">BIW11_13516</name>
</gene>
<sequence>MHLVFSFDTSFFCDRAGGIPNLSVVGPLNVLRQKMMLDMMEQKMKNKINVNNEFLSRLGKRGGSAASASPTILNPTSMGVFNILQQ</sequence>
<reference evidence="5 6" key="1">
    <citation type="journal article" date="2017" name="Gigascience">
        <title>Draft genome of the honey bee ectoparasitic mite, Tropilaelaps mercedesae, is shaped by the parasitic life history.</title>
        <authorList>
            <person name="Dong X."/>
            <person name="Armstrong S.D."/>
            <person name="Xia D."/>
            <person name="Makepeace B.L."/>
            <person name="Darby A.C."/>
            <person name="Kadowaki T."/>
        </authorList>
    </citation>
    <scope>NUCLEOTIDE SEQUENCE [LARGE SCALE GENOMIC DNA]</scope>
    <source>
        <strain evidence="5">Wuxi-XJTLU</strain>
    </source>
</reference>
<dbReference type="EMBL" id="MNPL01028789">
    <property type="protein sequence ID" value="OQR67457.1"/>
    <property type="molecule type" value="Genomic_DNA"/>
</dbReference>
<organism evidence="5 6">
    <name type="scientific">Tropilaelaps mercedesae</name>
    <dbReference type="NCBI Taxonomy" id="418985"/>
    <lineage>
        <taxon>Eukaryota</taxon>
        <taxon>Metazoa</taxon>
        <taxon>Ecdysozoa</taxon>
        <taxon>Arthropoda</taxon>
        <taxon>Chelicerata</taxon>
        <taxon>Arachnida</taxon>
        <taxon>Acari</taxon>
        <taxon>Parasitiformes</taxon>
        <taxon>Mesostigmata</taxon>
        <taxon>Gamasina</taxon>
        <taxon>Dermanyssoidea</taxon>
        <taxon>Laelapidae</taxon>
        <taxon>Tropilaelaps</taxon>
    </lineage>
</organism>
<dbReference type="GO" id="GO:0005576">
    <property type="term" value="C:extracellular region"/>
    <property type="evidence" value="ECO:0007669"/>
    <property type="project" value="UniProtKB-SubCell"/>
</dbReference>
<evidence type="ECO:0000313" key="5">
    <source>
        <dbReference type="EMBL" id="OQR67457.1"/>
    </source>
</evidence>
<keyword evidence="6" id="KW-1185">Reference proteome</keyword>
<evidence type="ECO:0000259" key="4">
    <source>
        <dbReference type="SMART" id="SM00039"/>
    </source>
</evidence>
<feature type="domain" description="Corticotropin-releasing factor" evidence="4">
    <location>
        <begin position="18"/>
        <end position="58"/>
    </location>
</feature>
<dbReference type="PROSITE" id="PS00511">
    <property type="entry name" value="CRF"/>
    <property type="match status" value="1"/>
</dbReference>
<comment type="subcellular location">
    <subcellularLocation>
        <location evidence="1">Secreted</location>
    </subcellularLocation>
</comment>
<evidence type="ECO:0000256" key="3">
    <source>
        <dbReference type="ARBA" id="ARBA00022702"/>
    </source>
</evidence>
<dbReference type="GO" id="GO:0005179">
    <property type="term" value="F:hormone activity"/>
    <property type="evidence" value="ECO:0007669"/>
    <property type="project" value="UniProtKB-KW"/>
</dbReference>
<proteinExistence type="predicted"/>
<accession>A0A1V9X1W1</accession>
<comment type="caution">
    <text evidence="5">The sequence shown here is derived from an EMBL/GenBank/DDBJ whole genome shotgun (WGS) entry which is preliminary data.</text>
</comment>
<evidence type="ECO:0000256" key="1">
    <source>
        <dbReference type="ARBA" id="ARBA00004613"/>
    </source>
</evidence>
<dbReference type="SMART" id="SM00039">
    <property type="entry name" value="CRF"/>
    <property type="match status" value="1"/>
</dbReference>
<dbReference type="InterPro" id="IPR018446">
    <property type="entry name" value="Corticotropin-releasing_fac_CS"/>
</dbReference>
<name>A0A1V9X1W1_9ACAR</name>
<dbReference type="InParanoid" id="A0A1V9X1W1"/>
<evidence type="ECO:0000256" key="2">
    <source>
        <dbReference type="ARBA" id="ARBA00022525"/>
    </source>
</evidence>
<dbReference type="Proteomes" id="UP000192247">
    <property type="component" value="Unassembled WGS sequence"/>
</dbReference>
<dbReference type="AlphaFoldDB" id="A0A1V9X1W1"/>
<dbReference type="InterPro" id="IPR000187">
    <property type="entry name" value="CRF"/>
</dbReference>
<protein>
    <recommendedName>
        <fullName evidence="4">Corticotropin-releasing factor domain-containing protein</fullName>
    </recommendedName>
</protein>